<keyword evidence="2" id="KW-1185">Reference proteome</keyword>
<dbReference type="RefSeq" id="WP_345201130.1">
    <property type="nucleotide sequence ID" value="NZ_BAABHX010000002.1"/>
</dbReference>
<protein>
    <recommendedName>
        <fullName evidence="3">Restriction endonuclease</fullName>
    </recommendedName>
</protein>
<evidence type="ECO:0008006" key="3">
    <source>
        <dbReference type="Google" id="ProtNLM"/>
    </source>
</evidence>
<dbReference type="EMBL" id="BAABHX010000002">
    <property type="protein sequence ID" value="GAA5088601.1"/>
    <property type="molecule type" value="Genomic_DNA"/>
</dbReference>
<evidence type="ECO:0000313" key="1">
    <source>
        <dbReference type="EMBL" id="GAA5088601.1"/>
    </source>
</evidence>
<comment type="caution">
    <text evidence="1">The sequence shown here is derived from an EMBL/GenBank/DDBJ whole genome shotgun (WGS) entry which is preliminary data.</text>
</comment>
<evidence type="ECO:0000313" key="2">
    <source>
        <dbReference type="Proteomes" id="UP001500353"/>
    </source>
</evidence>
<sequence>MTIEQKEKLENIFEIIKDQLEPGIEYYTYETNRTRQSFYKITDGRIDNDVPEVIHWKNQRENLKGTDLNILKTVYETDEDLEPGKMNFFTLSKEKGFTNKAVDTKLIVELMKLALLSDIDLGSGRKEESFIKVIPGKNPDKLNLDIFTKIYDANGGIRDSEFAEVEKYLDCLNHGLDKKLEMVYTFASETNVYIQTVPEIPGLTQLYAPIEDLSLDASDTEKVYEFLESWSDAKIAKAIEIVNANPDLKADIEKRYLNLIKLRVGENAGLESFAKASLIRKEFNLLNGKHFDKNFISLSYFKEEECQLVVDFIGSLVLNHLDINQFKNKAESAETESDLIKIYSDAAEMVKKGILEEAEKNPEGWFSKLSVKFANLRVKDVMFEKTSFEIPNSPQLKAFIFYLGMNNKGSVYLDVFQSYMKELTEFFWFLPSVPQSSWGDTSLALPEYTLRFERTVTYKLGDGKRWKSKIFPEKTAK</sequence>
<accession>A0ABP9LZI8</accession>
<name>A0ABP9LZI8_9FLAO</name>
<gene>
    <name evidence="1" type="ORF">GCM10023210_12420</name>
</gene>
<organism evidence="1 2">
    <name type="scientific">Chryseobacterium ginsengisoli</name>
    <dbReference type="NCBI Taxonomy" id="363853"/>
    <lineage>
        <taxon>Bacteria</taxon>
        <taxon>Pseudomonadati</taxon>
        <taxon>Bacteroidota</taxon>
        <taxon>Flavobacteriia</taxon>
        <taxon>Flavobacteriales</taxon>
        <taxon>Weeksellaceae</taxon>
        <taxon>Chryseobacterium group</taxon>
        <taxon>Chryseobacterium</taxon>
    </lineage>
</organism>
<proteinExistence type="predicted"/>
<reference evidence="2" key="1">
    <citation type="journal article" date="2019" name="Int. J. Syst. Evol. Microbiol.">
        <title>The Global Catalogue of Microorganisms (GCM) 10K type strain sequencing project: providing services to taxonomists for standard genome sequencing and annotation.</title>
        <authorList>
            <consortium name="The Broad Institute Genomics Platform"/>
            <consortium name="The Broad Institute Genome Sequencing Center for Infectious Disease"/>
            <person name="Wu L."/>
            <person name="Ma J."/>
        </authorList>
    </citation>
    <scope>NUCLEOTIDE SEQUENCE [LARGE SCALE GENOMIC DNA]</scope>
    <source>
        <strain evidence="2">JCM 18019</strain>
    </source>
</reference>
<dbReference type="Proteomes" id="UP001500353">
    <property type="component" value="Unassembled WGS sequence"/>
</dbReference>